<sequence>MIFSASKRVKSHTTLETRTKVRHLREHSRHAGVFGSSQVTEVEVVVDVHDLVVSSQGEEGSNGAADIKLKKYHVVVLDPPRQKDFVPNMISGGATQAYATILVIDASVGSFEVGMGGNGEGQTKKHAQLIRCFGIAQQIMEITTTCKLEEIAQSDQPSLPF</sequence>
<dbReference type="EMBL" id="CM056815">
    <property type="protein sequence ID" value="KAJ8629703.1"/>
    <property type="molecule type" value="Genomic_DNA"/>
</dbReference>
<name>A0ACC2L993_PERAE</name>
<accession>A0ACC2L993</accession>
<evidence type="ECO:0000313" key="2">
    <source>
        <dbReference type="Proteomes" id="UP001234297"/>
    </source>
</evidence>
<proteinExistence type="predicted"/>
<gene>
    <name evidence="1" type="ORF">MRB53_023026</name>
</gene>
<organism evidence="1 2">
    <name type="scientific">Persea americana</name>
    <name type="common">Avocado</name>
    <dbReference type="NCBI Taxonomy" id="3435"/>
    <lineage>
        <taxon>Eukaryota</taxon>
        <taxon>Viridiplantae</taxon>
        <taxon>Streptophyta</taxon>
        <taxon>Embryophyta</taxon>
        <taxon>Tracheophyta</taxon>
        <taxon>Spermatophyta</taxon>
        <taxon>Magnoliopsida</taxon>
        <taxon>Magnoliidae</taxon>
        <taxon>Laurales</taxon>
        <taxon>Lauraceae</taxon>
        <taxon>Persea</taxon>
    </lineage>
</organism>
<evidence type="ECO:0000313" key="1">
    <source>
        <dbReference type="EMBL" id="KAJ8629703.1"/>
    </source>
</evidence>
<keyword evidence="2" id="KW-1185">Reference proteome</keyword>
<reference evidence="1 2" key="1">
    <citation type="journal article" date="2022" name="Hortic Res">
        <title>A haplotype resolved chromosomal level avocado genome allows analysis of novel avocado genes.</title>
        <authorList>
            <person name="Nath O."/>
            <person name="Fletcher S.J."/>
            <person name="Hayward A."/>
            <person name="Shaw L.M."/>
            <person name="Masouleh A.K."/>
            <person name="Furtado A."/>
            <person name="Henry R.J."/>
            <person name="Mitter N."/>
        </authorList>
    </citation>
    <scope>NUCLEOTIDE SEQUENCE [LARGE SCALE GENOMIC DNA]</scope>
    <source>
        <strain evidence="2">cv. Hass</strain>
    </source>
</reference>
<dbReference type="Proteomes" id="UP001234297">
    <property type="component" value="Chromosome 7"/>
</dbReference>
<comment type="caution">
    <text evidence="1">The sequence shown here is derived from an EMBL/GenBank/DDBJ whole genome shotgun (WGS) entry which is preliminary data.</text>
</comment>
<protein>
    <submittedName>
        <fullName evidence="1">Uncharacterized protein</fullName>
    </submittedName>
</protein>